<dbReference type="PROSITE" id="PS50835">
    <property type="entry name" value="IG_LIKE"/>
    <property type="match status" value="1"/>
</dbReference>
<organism evidence="5 6">
    <name type="scientific">Dicentrarchus labrax</name>
    <name type="common">European seabass</name>
    <name type="synonym">Morone labrax</name>
    <dbReference type="NCBI Taxonomy" id="13489"/>
    <lineage>
        <taxon>Eukaryota</taxon>
        <taxon>Metazoa</taxon>
        <taxon>Chordata</taxon>
        <taxon>Craniata</taxon>
        <taxon>Vertebrata</taxon>
        <taxon>Euteleostomi</taxon>
        <taxon>Actinopterygii</taxon>
        <taxon>Neopterygii</taxon>
        <taxon>Teleostei</taxon>
        <taxon>Neoteleostei</taxon>
        <taxon>Acanthomorphata</taxon>
        <taxon>Eupercaria</taxon>
        <taxon>Moronidae</taxon>
        <taxon>Dicentrarchus</taxon>
    </lineage>
</organism>
<evidence type="ECO:0000256" key="3">
    <source>
        <dbReference type="SAM" id="MobiDB-lite"/>
    </source>
</evidence>
<dbReference type="Ensembl" id="ENSDLAT00005036594.2">
    <property type="protein sequence ID" value="ENSDLAP00005034292.2"/>
    <property type="gene ID" value="ENSDLAG00005015326.2"/>
</dbReference>
<evidence type="ECO:0000313" key="5">
    <source>
        <dbReference type="Ensembl" id="ENSDLAP00005034292.2"/>
    </source>
</evidence>
<dbReference type="InterPro" id="IPR007110">
    <property type="entry name" value="Ig-like_dom"/>
</dbReference>
<dbReference type="SMART" id="SM00406">
    <property type="entry name" value="IGv"/>
    <property type="match status" value="1"/>
</dbReference>
<dbReference type="GO" id="GO:0007166">
    <property type="term" value="P:cell surface receptor signaling pathway"/>
    <property type="evidence" value="ECO:0007669"/>
    <property type="project" value="TreeGrafter"/>
</dbReference>
<keyword evidence="6" id="KW-1185">Reference proteome</keyword>
<dbReference type="Proteomes" id="UP000694389">
    <property type="component" value="Unassembled WGS sequence"/>
</dbReference>
<feature type="domain" description="Ig-like" evidence="4">
    <location>
        <begin position="11"/>
        <end position="124"/>
    </location>
</feature>
<dbReference type="PANTHER" id="PTHR23268:SF102">
    <property type="entry name" value="IMMUNOGLOBULIN V-SET DOMAIN-CONTAINING PROTEIN"/>
    <property type="match status" value="1"/>
</dbReference>
<dbReference type="Pfam" id="PF07686">
    <property type="entry name" value="V-set"/>
    <property type="match status" value="1"/>
</dbReference>
<dbReference type="PANTHER" id="PTHR23268">
    <property type="entry name" value="T-CELL RECEPTOR BETA CHAIN"/>
    <property type="match status" value="1"/>
</dbReference>
<dbReference type="AlphaFoldDB" id="A0A8C4GXZ1"/>
<protein>
    <recommendedName>
        <fullName evidence="4">Ig-like domain-containing protein</fullName>
    </recommendedName>
</protein>
<evidence type="ECO:0000259" key="4">
    <source>
        <dbReference type="PROSITE" id="PS50835"/>
    </source>
</evidence>
<dbReference type="GO" id="GO:0002376">
    <property type="term" value="P:immune system process"/>
    <property type="evidence" value="ECO:0007669"/>
    <property type="project" value="UniProtKB-KW"/>
</dbReference>
<keyword evidence="2" id="KW-0391">Immunity</keyword>
<dbReference type="InterPro" id="IPR050413">
    <property type="entry name" value="TCR_beta_variable"/>
</dbReference>
<dbReference type="Gene3D" id="2.60.40.10">
    <property type="entry name" value="Immunoglobulins"/>
    <property type="match status" value="1"/>
</dbReference>
<sequence>QCSVLLVCSFPTGSSLSDSVFQTPPFIIKRVGESVVSGIKCSHTITSYQVILWYKQDERKPLQFLGYLNVNFPYPEEDVKEKISFDGNGQKYSNLNISSVSLNDSGVYFCAASRHSASDSPQVNTKTLLYLPADRQHVESLNTCSQPPSKPSLSRFHQPF</sequence>
<dbReference type="SMART" id="SM00409">
    <property type="entry name" value="IG"/>
    <property type="match status" value="1"/>
</dbReference>
<dbReference type="InterPro" id="IPR036179">
    <property type="entry name" value="Ig-like_dom_sf"/>
</dbReference>
<dbReference type="GO" id="GO:0005886">
    <property type="term" value="C:plasma membrane"/>
    <property type="evidence" value="ECO:0007669"/>
    <property type="project" value="TreeGrafter"/>
</dbReference>
<dbReference type="InterPro" id="IPR013783">
    <property type="entry name" value="Ig-like_fold"/>
</dbReference>
<dbReference type="InterPro" id="IPR013106">
    <property type="entry name" value="Ig_V-set"/>
</dbReference>
<feature type="region of interest" description="Disordered" evidence="3">
    <location>
        <begin position="141"/>
        <end position="160"/>
    </location>
</feature>
<evidence type="ECO:0000313" key="6">
    <source>
        <dbReference type="Proteomes" id="UP000694389"/>
    </source>
</evidence>
<keyword evidence="1" id="KW-0732">Signal</keyword>
<evidence type="ECO:0000256" key="2">
    <source>
        <dbReference type="ARBA" id="ARBA00022859"/>
    </source>
</evidence>
<accession>A0A8C4GXZ1</accession>
<proteinExistence type="predicted"/>
<reference evidence="5" key="2">
    <citation type="submission" date="2025-09" db="UniProtKB">
        <authorList>
            <consortium name="Ensembl"/>
        </authorList>
    </citation>
    <scope>IDENTIFICATION</scope>
</reference>
<dbReference type="GeneTree" id="ENSGT00940000166007"/>
<name>A0A8C4GXZ1_DICLA</name>
<reference evidence="5" key="1">
    <citation type="submission" date="2025-08" db="UniProtKB">
        <authorList>
            <consortium name="Ensembl"/>
        </authorList>
    </citation>
    <scope>IDENTIFICATION</scope>
</reference>
<dbReference type="InterPro" id="IPR003599">
    <property type="entry name" value="Ig_sub"/>
</dbReference>
<evidence type="ECO:0000256" key="1">
    <source>
        <dbReference type="ARBA" id="ARBA00022729"/>
    </source>
</evidence>
<dbReference type="SUPFAM" id="SSF48726">
    <property type="entry name" value="Immunoglobulin"/>
    <property type="match status" value="1"/>
</dbReference>